<evidence type="ECO:0000256" key="11">
    <source>
        <dbReference type="HAMAP-Rule" id="MF_01393"/>
    </source>
</evidence>
<dbReference type="PANTHER" id="PTHR42823">
    <property type="entry name" value="ATP SYNTHASE SUBUNIT A, CHLOROPLASTIC"/>
    <property type="match status" value="1"/>
</dbReference>
<dbReference type="InterPro" id="IPR035908">
    <property type="entry name" value="F0_ATP_A_sf"/>
</dbReference>
<dbReference type="PATRIC" id="fig|1256908.3.peg.518"/>
<dbReference type="Proteomes" id="UP000016608">
    <property type="component" value="Unassembled WGS sequence"/>
</dbReference>
<comment type="subcellular location">
    <subcellularLocation>
        <location evidence="11 12">Cell membrane</location>
        <topology evidence="11 12">Multi-pass membrane protein</topology>
    </subcellularLocation>
    <subcellularLocation>
        <location evidence="1">Membrane</location>
        <topology evidence="1">Multi-pass membrane protein</topology>
    </subcellularLocation>
</comment>
<dbReference type="InterPro" id="IPR000568">
    <property type="entry name" value="ATP_synth_F0_asu"/>
</dbReference>
<feature type="transmembrane region" description="Helical" evidence="11">
    <location>
        <begin position="222"/>
        <end position="240"/>
    </location>
</feature>
<dbReference type="HOGENOM" id="CLU_041018_2_0_9"/>
<dbReference type="Pfam" id="PF00119">
    <property type="entry name" value="ATP-synt_A"/>
    <property type="match status" value="1"/>
</dbReference>
<dbReference type="PANTHER" id="PTHR42823:SF3">
    <property type="entry name" value="ATP SYNTHASE SUBUNIT A, CHLOROPLASTIC"/>
    <property type="match status" value="1"/>
</dbReference>
<dbReference type="GO" id="GO:0005886">
    <property type="term" value="C:plasma membrane"/>
    <property type="evidence" value="ECO:0007669"/>
    <property type="project" value="UniProtKB-SubCell"/>
</dbReference>
<comment type="caution">
    <text evidence="13">The sequence shown here is derived from an EMBL/GenBank/DDBJ whole genome shotgun (WGS) entry which is preliminary data.</text>
</comment>
<dbReference type="SUPFAM" id="SSF81336">
    <property type="entry name" value="F1F0 ATP synthase subunit A"/>
    <property type="match status" value="1"/>
</dbReference>
<dbReference type="eggNOG" id="COG0356">
    <property type="taxonomic scope" value="Bacteria"/>
</dbReference>
<feature type="transmembrane region" description="Helical" evidence="11">
    <location>
        <begin position="164"/>
        <end position="181"/>
    </location>
</feature>
<keyword evidence="14" id="KW-1185">Reference proteome</keyword>
<dbReference type="CDD" id="cd00310">
    <property type="entry name" value="ATP-synt_Fo_a_6"/>
    <property type="match status" value="1"/>
</dbReference>
<evidence type="ECO:0000256" key="1">
    <source>
        <dbReference type="ARBA" id="ARBA00004141"/>
    </source>
</evidence>
<evidence type="ECO:0000256" key="4">
    <source>
        <dbReference type="ARBA" id="ARBA00022547"/>
    </source>
</evidence>
<dbReference type="NCBIfam" id="NF004486">
    <property type="entry name" value="PRK05815.3-4"/>
    <property type="match status" value="1"/>
</dbReference>
<evidence type="ECO:0000256" key="10">
    <source>
        <dbReference type="ARBA" id="ARBA00023310"/>
    </source>
</evidence>
<keyword evidence="11" id="KW-1003">Cell membrane</keyword>
<keyword evidence="3 11" id="KW-0813">Transport</keyword>
<dbReference type="AlphaFoldDB" id="U2Q2Z9"/>
<keyword evidence="6 11" id="KW-0375">Hydrogen ion transport</keyword>
<evidence type="ECO:0000256" key="8">
    <source>
        <dbReference type="ARBA" id="ARBA00023065"/>
    </source>
</evidence>
<evidence type="ECO:0000256" key="2">
    <source>
        <dbReference type="ARBA" id="ARBA00006810"/>
    </source>
</evidence>
<comment type="function">
    <text evidence="11 12">Key component of the proton channel; it plays a direct role in the translocation of protons across the membrane.</text>
</comment>
<reference evidence="13 14" key="1">
    <citation type="submission" date="2013-06" db="EMBL/GenBank/DDBJ databases">
        <authorList>
            <person name="Weinstock G."/>
            <person name="Sodergren E."/>
            <person name="Lobos E.A."/>
            <person name="Fulton L."/>
            <person name="Fulton R."/>
            <person name="Courtney L."/>
            <person name="Fronick C."/>
            <person name="O'Laughlin M."/>
            <person name="Godfrey J."/>
            <person name="Wilson R.M."/>
            <person name="Miner T."/>
            <person name="Farmer C."/>
            <person name="Delehaunty K."/>
            <person name="Cordes M."/>
            <person name="Minx P."/>
            <person name="Tomlinson C."/>
            <person name="Chen J."/>
            <person name="Wollam A."/>
            <person name="Pepin K.H."/>
            <person name="Bhonagiri V."/>
            <person name="Zhang X."/>
            <person name="Warren W."/>
            <person name="Mitreva M."/>
            <person name="Mardis E.R."/>
            <person name="Wilson R.K."/>
        </authorList>
    </citation>
    <scope>NUCLEOTIDE SEQUENCE [LARGE SCALE GENOMIC DNA]</scope>
    <source>
        <strain evidence="13 14">ATCC 29099</strain>
    </source>
</reference>
<dbReference type="GO" id="GO:0045259">
    <property type="term" value="C:proton-transporting ATP synthase complex"/>
    <property type="evidence" value="ECO:0007669"/>
    <property type="project" value="UniProtKB-KW"/>
</dbReference>
<dbReference type="NCBIfam" id="TIGR01131">
    <property type="entry name" value="ATP_synt_6_or_A"/>
    <property type="match status" value="1"/>
</dbReference>
<protein>
    <recommendedName>
        <fullName evidence="11 12">ATP synthase subunit a</fullName>
    </recommendedName>
    <alternativeName>
        <fullName evidence="11">ATP synthase F0 sector subunit a</fullName>
    </alternativeName>
    <alternativeName>
        <fullName evidence="11">F-ATPase subunit 6</fullName>
    </alternativeName>
</protein>
<dbReference type="PRINTS" id="PR00123">
    <property type="entry name" value="ATPASEA"/>
</dbReference>
<gene>
    <name evidence="11" type="primary">atpB</name>
    <name evidence="13" type="ORF">HMPREF0373_00567</name>
</gene>
<comment type="similarity">
    <text evidence="2 11 12">Belongs to the ATPase A chain family.</text>
</comment>
<keyword evidence="10 11" id="KW-0066">ATP synthesis</keyword>
<feature type="transmembrane region" description="Helical" evidence="11">
    <location>
        <begin position="104"/>
        <end position="126"/>
    </location>
</feature>
<dbReference type="InterPro" id="IPR045082">
    <property type="entry name" value="ATP_syn_F0_a_bact/chloroplast"/>
</dbReference>
<feature type="transmembrane region" description="Helical" evidence="11">
    <location>
        <begin position="50"/>
        <end position="68"/>
    </location>
</feature>
<keyword evidence="9 11" id="KW-0472">Membrane</keyword>
<keyword evidence="8 11" id="KW-0406">Ion transport</keyword>
<dbReference type="Gene3D" id="1.20.120.220">
    <property type="entry name" value="ATP synthase, F0 complex, subunit A"/>
    <property type="match status" value="1"/>
</dbReference>
<dbReference type="EMBL" id="AWVJ01000042">
    <property type="protein sequence ID" value="ERK50746.1"/>
    <property type="molecule type" value="Genomic_DNA"/>
</dbReference>
<keyword evidence="4 11" id="KW-0138">CF(0)</keyword>
<evidence type="ECO:0000256" key="3">
    <source>
        <dbReference type="ARBA" id="ARBA00022448"/>
    </source>
</evidence>
<feature type="transmembrane region" description="Helical" evidence="11">
    <location>
        <begin position="193"/>
        <end position="216"/>
    </location>
</feature>
<keyword evidence="7 11" id="KW-1133">Transmembrane helix</keyword>
<proteinExistence type="inferred from homology"/>
<evidence type="ECO:0000313" key="14">
    <source>
        <dbReference type="Proteomes" id="UP000016608"/>
    </source>
</evidence>
<dbReference type="GO" id="GO:0042777">
    <property type="term" value="P:proton motive force-driven plasma membrane ATP synthesis"/>
    <property type="evidence" value="ECO:0007669"/>
    <property type="project" value="TreeGrafter"/>
</dbReference>
<dbReference type="GO" id="GO:0046933">
    <property type="term" value="F:proton-transporting ATP synthase activity, rotational mechanism"/>
    <property type="evidence" value="ECO:0007669"/>
    <property type="project" value="UniProtKB-UniRule"/>
</dbReference>
<evidence type="ECO:0000256" key="9">
    <source>
        <dbReference type="ARBA" id="ARBA00023136"/>
    </source>
</evidence>
<name>U2Q2Z9_EUBRA</name>
<keyword evidence="5 11" id="KW-0812">Transmembrane</keyword>
<feature type="transmembrane region" description="Helical" evidence="11">
    <location>
        <begin position="133"/>
        <end position="152"/>
    </location>
</feature>
<evidence type="ECO:0000256" key="5">
    <source>
        <dbReference type="ARBA" id="ARBA00022692"/>
    </source>
</evidence>
<evidence type="ECO:0000256" key="6">
    <source>
        <dbReference type="ARBA" id="ARBA00022781"/>
    </source>
</evidence>
<organism evidence="13 14">
    <name type="scientific">Eubacterium ramulus ATCC 29099</name>
    <dbReference type="NCBI Taxonomy" id="1256908"/>
    <lineage>
        <taxon>Bacteria</taxon>
        <taxon>Bacillati</taxon>
        <taxon>Bacillota</taxon>
        <taxon>Clostridia</taxon>
        <taxon>Eubacteriales</taxon>
        <taxon>Eubacteriaceae</taxon>
        <taxon>Eubacterium</taxon>
    </lineage>
</organism>
<evidence type="ECO:0000256" key="7">
    <source>
        <dbReference type="ARBA" id="ARBA00022989"/>
    </source>
</evidence>
<dbReference type="HAMAP" id="MF_01393">
    <property type="entry name" value="ATP_synth_a_bact"/>
    <property type="match status" value="1"/>
</dbReference>
<evidence type="ECO:0000313" key="13">
    <source>
        <dbReference type="EMBL" id="ERK50746.1"/>
    </source>
</evidence>
<evidence type="ECO:0000256" key="12">
    <source>
        <dbReference type="RuleBase" id="RU000483"/>
    </source>
</evidence>
<accession>U2Q2Z9</accession>
<sequence length="249" mass="27633">MICVQKTEEREKKEVTATNGLVDELIDQLSVKTVFTIPIFGGIKIAESVVVMWIIMAIVIVASIFLTRKLSVENPGKRQLFLEVCVGKFYGFFEGLLGEEGKCYIPYLMSVGLFIGIANVIGLFGFKPPTKDLNCTIALALMSIILVEAAGIRAKGVKKWAKGFTQPVAIITPINILEIFIRPFSLCLRLFGNVLGAFVIMELIKAVVPMVVPLVFSFYFDIFDGLIQAYVFVFLTSLYIKEAIELQAE</sequence>